<proteinExistence type="predicted"/>
<dbReference type="OrthoDB" id="2191278at2"/>
<dbReference type="RefSeq" id="WP_069635633.1">
    <property type="nucleotide sequence ID" value="NZ_JXKZ01000005.1"/>
</dbReference>
<keyword evidence="2" id="KW-1185">Reference proteome</keyword>
<dbReference type="AlphaFoldDB" id="A0A1E5GR12"/>
<organism evidence="1 2">
    <name type="scientific">Enterococcus quebecensis</name>
    <dbReference type="NCBI Taxonomy" id="903983"/>
    <lineage>
        <taxon>Bacteria</taxon>
        <taxon>Bacillati</taxon>
        <taxon>Bacillota</taxon>
        <taxon>Bacilli</taxon>
        <taxon>Lactobacillales</taxon>
        <taxon>Enterococcaceae</taxon>
        <taxon>Enterococcus</taxon>
    </lineage>
</organism>
<evidence type="ECO:0000313" key="2">
    <source>
        <dbReference type="Proteomes" id="UP000094764"/>
    </source>
</evidence>
<name>A0A1E5GR12_9ENTE</name>
<dbReference type="Proteomes" id="UP000094764">
    <property type="component" value="Unassembled WGS sequence"/>
</dbReference>
<evidence type="ECO:0000313" key="1">
    <source>
        <dbReference type="EMBL" id="OEG15143.1"/>
    </source>
</evidence>
<reference evidence="2" key="1">
    <citation type="submission" date="2016-09" db="EMBL/GenBank/DDBJ databases">
        <authorList>
            <person name="Gulvik C.A."/>
        </authorList>
    </citation>
    <scope>NUCLEOTIDE SEQUENCE [LARGE SCALE GENOMIC DNA]</scope>
    <source>
        <strain evidence="2">LMG 26306</strain>
    </source>
</reference>
<protein>
    <recommendedName>
        <fullName evidence="3">Type VII secretion effector</fullName>
    </recommendedName>
</protein>
<sequence length="84" mass="8769">MGKIASNQGVAQNAVAGISKVSVKSGKTCSLGRSNISSMKQGAKVSNQILSDLSKLVSCVNEQANKFPKLAAVIASRDSQTRFK</sequence>
<evidence type="ECO:0008006" key="3">
    <source>
        <dbReference type="Google" id="ProtNLM"/>
    </source>
</evidence>
<gene>
    <name evidence="1" type="ORF">BCR23_09905</name>
</gene>
<dbReference type="EMBL" id="MIKB01000016">
    <property type="protein sequence ID" value="OEG15143.1"/>
    <property type="molecule type" value="Genomic_DNA"/>
</dbReference>
<dbReference type="PATRIC" id="fig|903983.4.peg.2200"/>
<dbReference type="STRING" id="903983.BCR23_09905"/>
<accession>A0A1E5GR12</accession>
<comment type="caution">
    <text evidence="1">The sequence shown here is derived from an EMBL/GenBank/DDBJ whole genome shotgun (WGS) entry which is preliminary data.</text>
</comment>